<dbReference type="InterPro" id="IPR002937">
    <property type="entry name" value="Amino_oxidase"/>
</dbReference>
<dbReference type="Proteomes" id="UP000283269">
    <property type="component" value="Unassembled WGS sequence"/>
</dbReference>
<dbReference type="FunCoup" id="A0A409X3N9">
    <property type="interactions" value="208"/>
</dbReference>
<dbReference type="GO" id="GO:0004729">
    <property type="term" value="F:oxygen-dependent protoporphyrinogen oxidase activity"/>
    <property type="evidence" value="ECO:0007669"/>
    <property type="project" value="UniProtKB-UniRule"/>
</dbReference>
<evidence type="ECO:0000256" key="2">
    <source>
        <dbReference type="ARBA" id="ARBA00005073"/>
    </source>
</evidence>
<dbReference type="STRING" id="93625.A0A409X3N9"/>
<dbReference type="PANTHER" id="PTHR42923:SF3">
    <property type="entry name" value="PROTOPORPHYRINOGEN OXIDASE"/>
    <property type="match status" value="1"/>
</dbReference>
<dbReference type="EC" id="1.3.3.4" evidence="4 11"/>
<dbReference type="OrthoDB" id="438553at2759"/>
<comment type="catalytic activity">
    <reaction evidence="10 11">
        <text>protoporphyrinogen IX + 3 O2 = protoporphyrin IX + 3 H2O2</text>
        <dbReference type="Rhea" id="RHEA:25576"/>
        <dbReference type="ChEBI" id="CHEBI:15379"/>
        <dbReference type="ChEBI" id="CHEBI:16240"/>
        <dbReference type="ChEBI" id="CHEBI:57306"/>
        <dbReference type="ChEBI" id="CHEBI:57307"/>
        <dbReference type="EC" id="1.3.3.4"/>
    </reaction>
</comment>
<dbReference type="InterPro" id="IPR050464">
    <property type="entry name" value="Zeta_carotene_desat/Oxidored"/>
</dbReference>
<evidence type="ECO:0000256" key="1">
    <source>
        <dbReference type="ARBA" id="ARBA00002600"/>
    </source>
</evidence>
<dbReference type="InterPro" id="IPR004572">
    <property type="entry name" value="Protoporphyrinogen_oxidase"/>
</dbReference>
<dbReference type="SUPFAM" id="SSF54373">
    <property type="entry name" value="FAD-linked reductases, C-terminal domain"/>
    <property type="match status" value="1"/>
</dbReference>
<evidence type="ECO:0000256" key="4">
    <source>
        <dbReference type="ARBA" id="ARBA00012867"/>
    </source>
</evidence>
<dbReference type="UniPathway" id="UPA00251">
    <property type="reaction ID" value="UER00324"/>
</dbReference>
<organism evidence="13 14">
    <name type="scientific">Psilocybe cyanescens</name>
    <dbReference type="NCBI Taxonomy" id="93625"/>
    <lineage>
        <taxon>Eukaryota</taxon>
        <taxon>Fungi</taxon>
        <taxon>Dikarya</taxon>
        <taxon>Basidiomycota</taxon>
        <taxon>Agaricomycotina</taxon>
        <taxon>Agaricomycetes</taxon>
        <taxon>Agaricomycetidae</taxon>
        <taxon>Agaricales</taxon>
        <taxon>Agaricineae</taxon>
        <taxon>Strophariaceae</taxon>
        <taxon>Psilocybe</taxon>
    </lineage>
</organism>
<evidence type="ECO:0000256" key="11">
    <source>
        <dbReference type="RuleBase" id="RU367069"/>
    </source>
</evidence>
<comment type="cofactor">
    <cofactor evidence="11">
        <name>FAD</name>
        <dbReference type="ChEBI" id="CHEBI:57692"/>
    </cofactor>
    <text evidence="11">Binds 1 FAD per subunit.</text>
</comment>
<evidence type="ECO:0000313" key="14">
    <source>
        <dbReference type="Proteomes" id="UP000283269"/>
    </source>
</evidence>
<dbReference type="AlphaFoldDB" id="A0A409X3N9"/>
<sequence>MPPTHIAVLGGGLTGLSSAIHLARRFPTSKISLIERQDVLGGWVRSERVKLPQIGASVLLEGGPRSLRPNGKSVLELINLLKLQDEVITVPRTAAPAKARFLYIPKSYGSSGPSGLQRIPSSIFSMISSSLASVMLPAILFEPFKKANRPSNISDESVDSLFTRRFGETFARTFGSALVHGIYATDSRTLSVRAAFPAIWEAEERGWGSVVRGFLMPKKKKEMAEQETYEMGNVPDMMRGTSVYSFRDGMETLTKAMERKLQATPNVSITKNAHISGLKLLDNQEMEISHSQSTPIVASHVVSALPLHVLHNLMNGPQNIPLVPHLTKNPTSTVHVINLVFPSPPKDVHPEGFGYLIPRPPDGYPKTSNSFSGILGTVFDSCSLHEQDFPPTEDYYNAASHTKLTIMTGGPYPRPPLPLHLSSSECDVTPPFIWNLLDQLKVQLGRELPDPIYWRIWNNEACIPTLLPGHLDRMEEMKASLGLSSNGGPSDAISRGWRARLAVVGAGVGGVSVGDCVEAGRRVGREWV</sequence>
<dbReference type="Gene3D" id="3.50.50.60">
    <property type="entry name" value="FAD/NAD(P)-binding domain"/>
    <property type="match status" value="1"/>
</dbReference>
<keyword evidence="7 11" id="KW-0560">Oxidoreductase</keyword>
<dbReference type="SUPFAM" id="SSF51905">
    <property type="entry name" value="FAD/NAD(P)-binding domain"/>
    <property type="match status" value="1"/>
</dbReference>
<keyword evidence="6 11" id="KW-0274">FAD</keyword>
<evidence type="ECO:0000256" key="8">
    <source>
        <dbReference type="ARBA" id="ARBA00023133"/>
    </source>
</evidence>
<evidence type="ECO:0000256" key="7">
    <source>
        <dbReference type="ARBA" id="ARBA00023002"/>
    </source>
</evidence>
<dbReference type="PANTHER" id="PTHR42923">
    <property type="entry name" value="PROTOPORPHYRINOGEN OXIDASE"/>
    <property type="match status" value="1"/>
</dbReference>
<keyword evidence="8 11" id="KW-0350">Heme biosynthesis</keyword>
<evidence type="ECO:0000313" key="13">
    <source>
        <dbReference type="EMBL" id="PPQ85350.1"/>
    </source>
</evidence>
<keyword evidence="9 11" id="KW-0627">Porphyrin biosynthesis</keyword>
<dbReference type="GO" id="GO:0006782">
    <property type="term" value="P:protoporphyrinogen IX biosynthetic process"/>
    <property type="evidence" value="ECO:0007669"/>
    <property type="project" value="UniProtKB-UniRule"/>
</dbReference>
<accession>A0A409X3N9</accession>
<protein>
    <recommendedName>
        <fullName evidence="4 11">Protoporphyrinogen oxidase</fullName>
        <ecNumber evidence="4 11">1.3.3.4</ecNumber>
    </recommendedName>
</protein>
<evidence type="ECO:0000256" key="10">
    <source>
        <dbReference type="ARBA" id="ARBA00047554"/>
    </source>
</evidence>
<evidence type="ECO:0000256" key="6">
    <source>
        <dbReference type="ARBA" id="ARBA00022827"/>
    </source>
</evidence>
<evidence type="ECO:0000256" key="9">
    <source>
        <dbReference type="ARBA" id="ARBA00023244"/>
    </source>
</evidence>
<dbReference type="NCBIfam" id="TIGR00562">
    <property type="entry name" value="proto_IX_ox"/>
    <property type="match status" value="1"/>
</dbReference>
<comment type="caution">
    <text evidence="13">The sequence shown here is derived from an EMBL/GenBank/DDBJ whole genome shotgun (WGS) entry which is preliminary data.</text>
</comment>
<keyword evidence="14" id="KW-1185">Reference proteome</keyword>
<comment type="subcellular location">
    <subcellularLocation>
        <location evidence="11">Mitochondrion inner membrane</location>
    </subcellularLocation>
</comment>
<dbReference type="EMBL" id="NHYD01002726">
    <property type="protein sequence ID" value="PPQ85350.1"/>
    <property type="molecule type" value="Genomic_DNA"/>
</dbReference>
<reference evidence="13 14" key="1">
    <citation type="journal article" date="2018" name="Evol. Lett.">
        <title>Horizontal gene cluster transfer increased hallucinogenic mushroom diversity.</title>
        <authorList>
            <person name="Reynolds H.T."/>
            <person name="Vijayakumar V."/>
            <person name="Gluck-Thaler E."/>
            <person name="Korotkin H.B."/>
            <person name="Matheny P.B."/>
            <person name="Slot J.C."/>
        </authorList>
    </citation>
    <scope>NUCLEOTIDE SEQUENCE [LARGE SCALE GENOMIC DNA]</scope>
    <source>
        <strain evidence="13 14">2631</strain>
    </source>
</reference>
<comment type="similarity">
    <text evidence="3 11">Belongs to the protoporphyrinogen/coproporphyrinogen oxidase family. Protoporphyrinogen oxidase subfamily.</text>
</comment>
<dbReference type="GO" id="GO:0005743">
    <property type="term" value="C:mitochondrial inner membrane"/>
    <property type="evidence" value="ECO:0007669"/>
    <property type="project" value="UniProtKB-SubCell"/>
</dbReference>
<name>A0A409X3N9_PSICY</name>
<gene>
    <name evidence="13" type="ORF">CVT25_000641</name>
</gene>
<evidence type="ECO:0000259" key="12">
    <source>
        <dbReference type="Pfam" id="PF01593"/>
    </source>
</evidence>
<feature type="domain" description="Amine oxidase" evidence="12">
    <location>
        <begin position="13"/>
        <end position="381"/>
    </location>
</feature>
<comment type="function">
    <text evidence="1 11">Catalyzes the 6-electron oxidation of protoporphyrinogen-IX to form protoporphyrin-IX.</text>
</comment>
<keyword evidence="5 11" id="KW-0285">Flavoprotein</keyword>
<evidence type="ECO:0000256" key="5">
    <source>
        <dbReference type="ARBA" id="ARBA00022630"/>
    </source>
</evidence>
<comment type="pathway">
    <text evidence="2 11">Porphyrin-containing compound metabolism; protoporphyrin-IX biosynthesis; protoporphyrin-IX from protoporphyrinogen-IX: step 1/1.</text>
</comment>
<proteinExistence type="inferred from homology"/>
<evidence type="ECO:0000256" key="3">
    <source>
        <dbReference type="ARBA" id="ARBA00010551"/>
    </source>
</evidence>
<dbReference type="Pfam" id="PF01593">
    <property type="entry name" value="Amino_oxidase"/>
    <property type="match status" value="1"/>
</dbReference>
<dbReference type="InterPro" id="IPR036188">
    <property type="entry name" value="FAD/NAD-bd_sf"/>
</dbReference>
<dbReference type="InParanoid" id="A0A409X3N9"/>